<organism evidence="1">
    <name type="scientific">Ackermannviridae sp. ctUml7</name>
    <dbReference type="NCBI Taxonomy" id="2825753"/>
    <lineage>
        <taxon>Viruses</taxon>
        <taxon>Duplodnaviria</taxon>
        <taxon>Heunggongvirae</taxon>
        <taxon>Uroviricota</taxon>
        <taxon>Caudoviricetes</taxon>
        <taxon>Pantevenvirales</taxon>
        <taxon>Ackermannviridae</taxon>
    </lineage>
</organism>
<protein>
    <submittedName>
        <fullName evidence="1">Uncharacterized protein</fullName>
    </submittedName>
</protein>
<evidence type="ECO:0000313" key="1">
    <source>
        <dbReference type="EMBL" id="DAG03466.1"/>
    </source>
</evidence>
<dbReference type="EMBL" id="BK016230">
    <property type="protein sequence ID" value="DAG03466.1"/>
    <property type="molecule type" value="Genomic_DNA"/>
</dbReference>
<name>A0A8S5V9L7_9CAUD</name>
<accession>A0A8S5V9L7</accession>
<sequence>MRVFKQDGFWAKASRKRNGILRIVVFFKKPSIIVRILI</sequence>
<reference evidence="1" key="1">
    <citation type="journal article" date="2021" name="Proc. Natl. Acad. Sci. U.S.A.">
        <title>A Catalog of Tens of Thousands of Viruses from Human Metagenomes Reveals Hidden Associations with Chronic Diseases.</title>
        <authorList>
            <person name="Tisza M.J."/>
            <person name="Buck C.B."/>
        </authorList>
    </citation>
    <scope>NUCLEOTIDE SEQUENCE</scope>
    <source>
        <strain evidence="1">CtUml7</strain>
    </source>
</reference>
<proteinExistence type="predicted"/>